<gene>
    <name evidence="2" type="ORF">METBIDRAFT_151865</name>
</gene>
<evidence type="ECO:0000313" key="2">
    <source>
        <dbReference type="EMBL" id="OBA22350.1"/>
    </source>
</evidence>
<protein>
    <submittedName>
        <fullName evidence="2">Uncharacterized protein</fullName>
    </submittedName>
</protein>
<evidence type="ECO:0000256" key="1">
    <source>
        <dbReference type="SAM" id="MobiDB-lite"/>
    </source>
</evidence>
<name>A0A1A0HED7_9ASCO</name>
<sequence>MYLVNGPHGGPSNGPYNGPHAGPYNPSIKDLILVLIKVPPSDFHDLYTKDHEISPIQTPTETIMWLAWDIVLIAMPSYTDQINHSAQAVAINTN</sequence>
<reference evidence="2 3" key="1">
    <citation type="submission" date="2016-05" db="EMBL/GenBank/DDBJ databases">
        <title>Comparative genomics of biotechnologically important yeasts.</title>
        <authorList>
            <consortium name="DOE Joint Genome Institute"/>
            <person name="Riley R."/>
            <person name="Haridas S."/>
            <person name="Wolfe K.H."/>
            <person name="Lopes M.R."/>
            <person name="Hittinger C.T."/>
            <person name="Goker M."/>
            <person name="Salamov A."/>
            <person name="Wisecaver J."/>
            <person name="Long T.M."/>
            <person name="Aerts A.L."/>
            <person name="Barry K."/>
            <person name="Choi C."/>
            <person name="Clum A."/>
            <person name="Coughlan A.Y."/>
            <person name="Deshpande S."/>
            <person name="Douglass A.P."/>
            <person name="Hanson S.J."/>
            <person name="Klenk H.-P."/>
            <person name="LaButti K."/>
            <person name="Lapidus A."/>
            <person name="Lindquist E."/>
            <person name="Lipzen A."/>
            <person name="Meier-kolthoff J.P."/>
            <person name="Ohm R.A."/>
            <person name="Otillar R.P."/>
            <person name="Pangilinan J."/>
            <person name="Peng Y."/>
            <person name="Rokas A."/>
            <person name="Rosa C.A."/>
            <person name="Scheuner C."/>
            <person name="Sibirny A.A."/>
            <person name="Slot J.C."/>
            <person name="Stielow J.B."/>
            <person name="Sun H."/>
            <person name="Kurtzman C.P."/>
            <person name="Blackwell M."/>
            <person name="Grigoriev I.V."/>
            <person name="Jeffries T.W."/>
        </authorList>
    </citation>
    <scope>NUCLEOTIDE SEQUENCE [LARGE SCALE GENOMIC DNA]</scope>
    <source>
        <strain evidence="2 3">NRRL YB-4993</strain>
    </source>
</reference>
<comment type="caution">
    <text evidence="2">The sequence shown here is derived from an EMBL/GenBank/DDBJ whole genome shotgun (WGS) entry which is preliminary data.</text>
</comment>
<accession>A0A1A0HED7</accession>
<dbReference type="Proteomes" id="UP000092555">
    <property type="component" value="Unassembled WGS sequence"/>
</dbReference>
<dbReference type="GeneID" id="30027549"/>
<evidence type="ECO:0000313" key="3">
    <source>
        <dbReference type="Proteomes" id="UP000092555"/>
    </source>
</evidence>
<dbReference type="AlphaFoldDB" id="A0A1A0HED7"/>
<feature type="region of interest" description="Disordered" evidence="1">
    <location>
        <begin position="1"/>
        <end position="21"/>
    </location>
</feature>
<organism evidence="2 3">
    <name type="scientific">Metschnikowia bicuspidata var. bicuspidata NRRL YB-4993</name>
    <dbReference type="NCBI Taxonomy" id="869754"/>
    <lineage>
        <taxon>Eukaryota</taxon>
        <taxon>Fungi</taxon>
        <taxon>Dikarya</taxon>
        <taxon>Ascomycota</taxon>
        <taxon>Saccharomycotina</taxon>
        <taxon>Pichiomycetes</taxon>
        <taxon>Metschnikowiaceae</taxon>
        <taxon>Metschnikowia</taxon>
    </lineage>
</organism>
<dbReference type="RefSeq" id="XP_018712846.1">
    <property type="nucleotide sequence ID" value="XM_018854573.1"/>
</dbReference>
<keyword evidence="3" id="KW-1185">Reference proteome</keyword>
<dbReference type="EMBL" id="LXTC01000002">
    <property type="protein sequence ID" value="OBA22350.1"/>
    <property type="molecule type" value="Genomic_DNA"/>
</dbReference>
<proteinExistence type="predicted"/>